<protein>
    <submittedName>
        <fullName evidence="1">TlpA family protein disulfide reductase</fullName>
    </submittedName>
</protein>
<name>A0ABW3XZU2_9FLAO</name>
<reference evidence="2" key="1">
    <citation type="journal article" date="2019" name="Int. J. Syst. Evol. Microbiol.">
        <title>The Global Catalogue of Microorganisms (GCM) 10K type strain sequencing project: providing services to taxonomists for standard genome sequencing and annotation.</title>
        <authorList>
            <consortium name="The Broad Institute Genomics Platform"/>
            <consortium name="The Broad Institute Genome Sequencing Center for Infectious Disease"/>
            <person name="Wu L."/>
            <person name="Ma J."/>
        </authorList>
    </citation>
    <scope>NUCLEOTIDE SEQUENCE [LARGE SCALE GENOMIC DNA]</scope>
    <source>
        <strain evidence="2">CCUG 61485</strain>
    </source>
</reference>
<evidence type="ECO:0000313" key="2">
    <source>
        <dbReference type="Proteomes" id="UP001597201"/>
    </source>
</evidence>
<evidence type="ECO:0000313" key="1">
    <source>
        <dbReference type="EMBL" id="MFD1315096.1"/>
    </source>
</evidence>
<dbReference type="RefSeq" id="WP_377177019.1">
    <property type="nucleotide sequence ID" value="NZ_JBHTMY010000002.1"/>
</dbReference>
<accession>A0ABW3XZU2</accession>
<dbReference type="EMBL" id="JBHTMY010000002">
    <property type="protein sequence ID" value="MFD1315096.1"/>
    <property type="molecule type" value="Genomic_DNA"/>
</dbReference>
<proteinExistence type="predicted"/>
<organism evidence="1 2">
    <name type="scientific">Namhaeicola litoreus</name>
    <dbReference type="NCBI Taxonomy" id="1052145"/>
    <lineage>
        <taxon>Bacteria</taxon>
        <taxon>Pseudomonadati</taxon>
        <taxon>Bacteroidota</taxon>
        <taxon>Flavobacteriia</taxon>
        <taxon>Flavobacteriales</taxon>
        <taxon>Flavobacteriaceae</taxon>
        <taxon>Namhaeicola</taxon>
    </lineage>
</organism>
<dbReference type="SUPFAM" id="SSF52833">
    <property type="entry name" value="Thioredoxin-like"/>
    <property type="match status" value="1"/>
</dbReference>
<dbReference type="Gene3D" id="3.40.30.10">
    <property type="entry name" value="Glutaredoxin"/>
    <property type="match status" value="1"/>
</dbReference>
<keyword evidence="2" id="KW-1185">Reference proteome</keyword>
<gene>
    <name evidence="1" type="ORF">ACFQ39_05665</name>
</gene>
<comment type="caution">
    <text evidence="1">The sequence shown here is derived from an EMBL/GenBank/DDBJ whole genome shotgun (WGS) entry which is preliminary data.</text>
</comment>
<sequence>MKAFIPFAIFSIFCHVGIFAQQDQQLQRLENNPPSDRLIVYSIFDVDHPEEIKKMDALAQKYNHEKIQFVAITDKVNREAKNLIEKNSDYYFHLSNNANHQVFNSYQKGIMKVFPIHVVVDLNGDIVYKKKGRSKAIDQKLEKRIEKLLKRYPQNIDDIAVASE</sequence>
<dbReference type="Proteomes" id="UP001597201">
    <property type="component" value="Unassembled WGS sequence"/>
</dbReference>
<dbReference type="InterPro" id="IPR036249">
    <property type="entry name" value="Thioredoxin-like_sf"/>
</dbReference>